<sequence>MSSVHIFLQMFLYYPLLFLAFYIYAVFVIPMKSSISRNRYWLSVKSFLERSDVRYFLTGKKRKRK</sequence>
<dbReference type="EMBL" id="MH269302">
    <property type="protein sequence ID" value="AXX76529.1"/>
    <property type="molecule type" value="Genomic_DNA"/>
</dbReference>
<accession>A0A385GPH0</accession>
<name>A0A385GPH0_9MONI</name>
<dbReference type="AlphaFoldDB" id="A0A385GPH0"/>
<gene>
    <name evidence="1" type="primary">ycf94</name>
</gene>
<keyword evidence="1" id="KW-0150">Chloroplast</keyword>
<organism evidence="1">
    <name type="scientific">Dipteris conjugata</name>
    <dbReference type="NCBI Taxonomy" id="32108"/>
    <lineage>
        <taxon>Eukaryota</taxon>
        <taxon>Viridiplantae</taxon>
        <taxon>Streptophyta</taxon>
        <taxon>Embryophyta</taxon>
        <taxon>Tracheophyta</taxon>
        <taxon>Polypodiopsida</taxon>
        <taxon>Polypodiidae</taxon>
        <taxon>Gleicheniales</taxon>
        <taxon>Dipteridaceae</taxon>
        <taxon>Dipteris</taxon>
    </lineage>
</organism>
<protein>
    <submittedName>
        <fullName evidence="1">Uncharacterized protein</fullName>
    </submittedName>
</protein>
<geneLocation type="chloroplast" evidence="1"/>
<proteinExistence type="predicted"/>
<evidence type="ECO:0000313" key="1">
    <source>
        <dbReference type="EMBL" id="AXX76529.1"/>
    </source>
</evidence>
<keyword evidence="1" id="KW-0934">Plastid</keyword>
<reference evidence="1" key="1">
    <citation type="journal article" date="2018" name="Am. J. Bot.">
        <title>Order-level fern plastome phylogenomics: new insights from Hymenophyllales.</title>
        <authorList>
            <person name="Kuo L.Y."/>
            <person name="Qi X."/>
            <person name="Ma H."/>
            <person name="Li F.W."/>
        </authorList>
    </citation>
    <scope>NUCLEOTIDE SEQUENCE</scope>
</reference>